<comment type="caution">
    <text evidence="2">The sequence shown here is derived from an EMBL/GenBank/DDBJ whole genome shotgun (WGS) entry which is preliminary data.</text>
</comment>
<gene>
    <name evidence="2" type="ORF">GL263_01665</name>
</gene>
<feature type="signal peptide" evidence="1">
    <location>
        <begin position="1"/>
        <end position="28"/>
    </location>
</feature>
<feature type="chain" id="PRO_5046735665" evidence="1">
    <location>
        <begin position="29"/>
        <end position="164"/>
    </location>
</feature>
<keyword evidence="3" id="KW-1185">Reference proteome</keyword>
<reference evidence="3" key="1">
    <citation type="journal article" date="2020" name="Syst. Appl. Microbiol.">
        <title>Streptomyces alkaliterrae sp. nov., isolated from an alkaline soil, and emended descriptions of Streptomyces alkaliphilus, Streptomyces calidiresistens and Streptomyces durbertensis.</title>
        <authorList>
            <person name="Swiecimska M."/>
            <person name="Golinska P."/>
            <person name="Nouioui I."/>
            <person name="Wypij M."/>
            <person name="Rai M."/>
            <person name="Sangal V."/>
            <person name="Goodfellow M."/>
        </authorList>
    </citation>
    <scope>NUCLEOTIDE SEQUENCE [LARGE SCALE GENOMIC DNA]</scope>
    <source>
        <strain evidence="3">DSM 104538</strain>
    </source>
</reference>
<sequence length="164" mass="17817">MTSMLSSGRFRRSARTALAAGATVCALAALSGCEKPTPVATVTIGTNSVTSQASCWNDGEKLSEKDVERCAKSGSKRKITFSEDEVLRFGVDTEIAEKGWQVFLANQPLLDPTTDTYKTFDGSQLRWSALPDETELVIAQVNSAGKKEPQGFFGMWHFTLVKDS</sequence>
<proteinExistence type="predicted"/>
<organism evidence="2 3">
    <name type="scientific">Streptomyces durbertensis</name>
    <dbReference type="NCBI Taxonomy" id="2448886"/>
    <lineage>
        <taxon>Bacteria</taxon>
        <taxon>Bacillati</taxon>
        <taxon>Actinomycetota</taxon>
        <taxon>Actinomycetes</taxon>
        <taxon>Kitasatosporales</taxon>
        <taxon>Streptomycetaceae</taxon>
        <taxon>Streptomyces</taxon>
    </lineage>
</organism>
<name>A0ABR6EAL5_9ACTN</name>
<dbReference type="EMBL" id="WMLF01000011">
    <property type="protein sequence ID" value="MBB1242288.1"/>
    <property type="molecule type" value="Genomic_DNA"/>
</dbReference>
<protein>
    <submittedName>
        <fullName evidence="2">DUF2771 domain-containing protein</fullName>
    </submittedName>
</protein>
<evidence type="ECO:0000313" key="3">
    <source>
        <dbReference type="Proteomes" id="UP000766698"/>
    </source>
</evidence>
<evidence type="ECO:0000313" key="2">
    <source>
        <dbReference type="EMBL" id="MBB1242288.1"/>
    </source>
</evidence>
<accession>A0ABR6EAL5</accession>
<evidence type="ECO:0000256" key="1">
    <source>
        <dbReference type="SAM" id="SignalP"/>
    </source>
</evidence>
<keyword evidence="1" id="KW-0732">Signal</keyword>
<dbReference type="RefSeq" id="WP_182853713.1">
    <property type="nucleotide sequence ID" value="NZ_WMLF01000011.1"/>
</dbReference>
<dbReference type="Proteomes" id="UP000766698">
    <property type="component" value="Unassembled WGS sequence"/>
</dbReference>